<gene>
    <name evidence="2" type="ORF">RHGRI_023536</name>
</gene>
<dbReference type="AlphaFoldDB" id="A0AAV6J455"/>
<reference evidence="2" key="1">
    <citation type="submission" date="2020-08" db="EMBL/GenBank/DDBJ databases">
        <title>Plant Genome Project.</title>
        <authorList>
            <person name="Zhang R.-G."/>
        </authorList>
    </citation>
    <scope>NUCLEOTIDE SEQUENCE</scope>
    <source>
        <strain evidence="2">WSP0</strain>
        <tissue evidence="2">Leaf</tissue>
    </source>
</reference>
<keyword evidence="3" id="KW-1185">Reference proteome</keyword>
<organism evidence="2 3">
    <name type="scientific">Rhododendron griersonianum</name>
    <dbReference type="NCBI Taxonomy" id="479676"/>
    <lineage>
        <taxon>Eukaryota</taxon>
        <taxon>Viridiplantae</taxon>
        <taxon>Streptophyta</taxon>
        <taxon>Embryophyta</taxon>
        <taxon>Tracheophyta</taxon>
        <taxon>Spermatophyta</taxon>
        <taxon>Magnoliopsida</taxon>
        <taxon>eudicotyledons</taxon>
        <taxon>Gunneridae</taxon>
        <taxon>Pentapetalae</taxon>
        <taxon>asterids</taxon>
        <taxon>Ericales</taxon>
        <taxon>Ericaceae</taxon>
        <taxon>Ericoideae</taxon>
        <taxon>Rhodoreae</taxon>
        <taxon>Rhododendron</taxon>
    </lineage>
</organism>
<evidence type="ECO:0000313" key="2">
    <source>
        <dbReference type="EMBL" id="KAG5535796.1"/>
    </source>
</evidence>
<comment type="caution">
    <text evidence="2">The sequence shown here is derived from an EMBL/GenBank/DDBJ whole genome shotgun (WGS) entry which is preliminary data.</text>
</comment>
<dbReference type="EMBL" id="JACTNZ010000008">
    <property type="protein sequence ID" value="KAG5535796.1"/>
    <property type="molecule type" value="Genomic_DNA"/>
</dbReference>
<accession>A0AAV6J455</accession>
<name>A0AAV6J455_9ERIC</name>
<feature type="region of interest" description="Disordered" evidence="1">
    <location>
        <begin position="57"/>
        <end position="95"/>
    </location>
</feature>
<evidence type="ECO:0000256" key="1">
    <source>
        <dbReference type="SAM" id="MobiDB-lite"/>
    </source>
</evidence>
<protein>
    <submittedName>
        <fullName evidence="2">Uncharacterized protein</fullName>
    </submittedName>
</protein>
<dbReference type="Proteomes" id="UP000823749">
    <property type="component" value="Chromosome 8"/>
</dbReference>
<proteinExistence type="predicted"/>
<evidence type="ECO:0000313" key="3">
    <source>
        <dbReference type="Proteomes" id="UP000823749"/>
    </source>
</evidence>
<sequence>MWTPPARILLFRQNGSFQSALPGPVIPDLELPYTEEECQPSPLEDEKDEEMVDGAIAKDQREFGGNATEGGGRDRSAKVEVQDKVAEDESHVKID</sequence>
<feature type="compositionally biased region" description="Basic and acidic residues" evidence="1">
    <location>
        <begin position="71"/>
        <end position="95"/>
    </location>
</feature>